<proteinExistence type="predicted"/>
<keyword evidence="2" id="KW-1185">Reference proteome</keyword>
<dbReference type="Proteomes" id="UP000024635">
    <property type="component" value="Unassembled WGS sequence"/>
</dbReference>
<reference evidence="2" key="1">
    <citation type="journal article" date="2015" name="Nat. Genet.">
        <title>The genome and transcriptome of the zoonotic hookworm Ancylostoma ceylanicum identify infection-specific gene families.</title>
        <authorList>
            <person name="Schwarz E.M."/>
            <person name="Hu Y."/>
            <person name="Antoshechkin I."/>
            <person name="Miller M.M."/>
            <person name="Sternberg P.W."/>
            <person name="Aroian R.V."/>
        </authorList>
    </citation>
    <scope>NUCLEOTIDE SEQUENCE</scope>
    <source>
        <strain evidence="2">HY135</strain>
    </source>
</reference>
<name>A0A016SMF1_9BILA</name>
<comment type="caution">
    <text evidence="1">The sequence shown here is derived from an EMBL/GenBank/DDBJ whole genome shotgun (WGS) entry which is preliminary data.</text>
</comment>
<protein>
    <submittedName>
        <fullName evidence="1">Uncharacterized protein</fullName>
    </submittedName>
</protein>
<accession>A0A016SMF1</accession>
<dbReference type="OrthoDB" id="6251307at2759"/>
<evidence type="ECO:0000313" key="1">
    <source>
        <dbReference type="EMBL" id="EYB91512.1"/>
    </source>
</evidence>
<dbReference type="AlphaFoldDB" id="A0A016SMF1"/>
<dbReference type="EMBL" id="JARK01001541">
    <property type="protein sequence ID" value="EYB91512.1"/>
    <property type="molecule type" value="Genomic_DNA"/>
</dbReference>
<evidence type="ECO:0000313" key="2">
    <source>
        <dbReference type="Proteomes" id="UP000024635"/>
    </source>
</evidence>
<sequence length="107" mass="12223">MDHRDRRSLCVHAVERRIPGRKKMTEELQSSSKRWTDCSCGFLALRLQNRGGTYSTPSLRSCSLRIPRSGSATRVHSRNQSTFLRRTVCTSKSSLGCGNYFRDNLKI</sequence>
<organism evidence="1 2">
    <name type="scientific">Ancylostoma ceylanicum</name>
    <dbReference type="NCBI Taxonomy" id="53326"/>
    <lineage>
        <taxon>Eukaryota</taxon>
        <taxon>Metazoa</taxon>
        <taxon>Ecdysozoa</taxon>
        <taxon>Nematoda</taxon>
        <taxon>Chromadorea</taxon>
        <taxon>Rhabditida</taxon>
        <taxon>Rhabditina</taxon>
        <taxon>Rhabditomorpha</taxon>
        <taxon>Strongyloidea</taxon>
        <taxon>Ancylostomatidae</taxon>
        <taxon>Ancylostomatinae</taxon>
        <taxon>Ancylostoma</taxon>
    </lineage>
</organism>
<gene>
    <name evidence="1" type="primary">Acey_s0205.g1936</name>
    <name evidence="1" type="ORF">Y032_0205g1936</name>
</gene>